<evidence type="ECO:0000313" key="12">
    <source>
        <dbReference type="Proteomes" id="UP000886998"/>
    </source>
</evidence>
<keyword evidence="2" id="KW-0479">Metal-binding</keyword>
<evidence type="ECO:0000256" key="4">
    <source>
        <dbReference type="ARBA" id="ARBA00022771"/>
    </source>
</evidence>
<accession>A0A8X7BUI5</accession>
<dbReference type="EMBL" id="BMAV01004220">
    <property type="protein sequence ID" value="GFY44385.1"/>
    <property type="molecule type" value="Genomic_DNA"/>
</dbReference>
<dbReference type="GO" id="GO:0003723">
    <property type="term" value="F:RNA binding"/>
    <property type="evidence" value="ECO:0007669"/>
    <property type="project" value="UniProtKB-KW"/>
</dbReference>
<keyword evidence="6" id="KW-0694">RNA-binding</keyword>
<comment type="subcellular location">
    <subcellularLocation>
        <location evidence="1">Nucleus</location>
    </subcellularLocation>
</comment>
<sequence>MGRIPTIYYCPYENCSASFNRKHRYESHLRSHTGERPFICPYDDCEKCFTNLSHLKRHENSHDTSFKCTFKNCSEVLKTKATLKKHIDVVHLKIKKHKVYPCTLCEREFNKHNTLQRHMLKHTGELPFKCSVENCGKTFDRPSRLKRHMKIHKGYSCKKPDCDKVFEKWSLYIRHVKACHPPEYKCDGCSKIFSSSSALKSHSQIHNELRPVFDCQVPNCSRYYFFKRNLTHHMEKYHAKRPYTCDKANCFKSFKTEDDLTNHILNHDKKRKSRRKTKPKKPKPSLAAILAGCIKKESNPKALSKTDIGLQEKIYVSTCCHENSASAKELDDIQAVPMLNSSKSYQMSETEELGVCSGDNVNKPSIKILCRQNSSETSQSDFTEPEAELLSEQNLLESNQSIGVKELSDSACSNENNVDSVQYDDNEPSPELNICGYTNIEIISGKNSSEYEMISVPIVNIVDEKYWKENVLLIEKV</sequence>
<name>A0A8X7BUI5_9ARAC</name>
<dbReference type="InterPro" id="IPR054599">
    <property type="entry name" value="TFIIIA_Zfn-C2H2"/>
</dbReference>
<dbReference type="FunFam" id="3.30.160.60:FF:001102">
    <property type="entry name" value="Transcription factor IIIA"/>
    <property type="match status" value="1"/>
</dbReference>
<evidence type="ECO:0000256" key="2">
    <source>
        <dbReference type="ARBA" id="ARBA00022723"/>
    </source>
</evidence>
<evidence type="ECO:0000256" key="8">
    <source>
        <dbReference type="PROSITE-ProRule" id="PRU00042"/>
    </source>
</evidence>
<feature type="region of interest" description="Disordered" evidence="9">
    <location>
        <begin position="265"/>
        <end position="284"/>
    </location>
</feature>
<keyword evidence="5" id="KW-0862">Zinc</keyword>
<evidence type="ECO:0000313" key="11">
    <source>
        <dbReference type="EMBL" id="GFY44385.1"/>
    </source>
</evidence>
<organism evidence="11 12">
    <name type="scientific">Trichonephila inaurata madagascariensis</name>
    <dbReference type="NCBI Taxonomy" id="2747483"/>
    <lineage>
        <taxon>Eukaryota</taxon>
        <taxon>Metazoa</taxon>
        <taxon>Ecdysozoa</taxon>
        <taxon>Arthropoda</taxon>
        <taxon>Chelicerata</taxon>
        <taxon>Arachnida</taxon>
        <taxon>Araneae</taxon>
        <taxon>Araneomorphae</taxon>
        <taxon>Entelegynae</taxon>
        <taxon>Araneoidea</taxon>
        <taxon>Nephilidae</taxon>
        <taxon>Trichonephila</taxon>
        <taxon>Trichonephila inaurata</taxon>
    </lineage>
</organism>
<feature type="domain" description="C2H2-type" evidence="10">
    <location>
        <begin position="8"/>
        <end position="37"/>
    </location>
</feature>
<feature type="domain" description="C2H2-type" evidence="10">
    <location>
        <begin position="184"/>
        <end position="211"/>
    </location>
</feature>
<dbReference type="PANTHER" id="PTHR46179">
    <property type="entry name" value="ZINC FINGER PROTEIN"/>
    <property type="match status" value="1"/>
</dbReference>
<dbReference type="FunFam" id="3.30.160.60:FF:000446">
    <property type="entry name" value="Zinc finger protein"/>
    <property type="match status" value="1"/>
</dbReference>
<feature type="domain" description="C2H2-type" evidence="10">
    <location>
        <begin position="213"/>
        <end position="242"/>
    </location>
</feature>
<evidence type="ECO:0000256" key="7">
    <source>
        <dbReference type="ARBA" id="ARBA00023242"/>
    </source>
</evidence>
<feature type="domain" description="C2H2-type" evidence="10">
    <location>
        <begin position="128"/>
        <end position="154"/>
    </location>
</feature>
<dbReference type="InterPro" id="IPR013087">
    <property type="entry name" value="Znf_C2H2_type"/>
</dbReference>
<dbReference type="AlphaFoldDB" id="A0A8X7BUI5"/>
<evidence type="ECO:0000256" key="5">
    <source>
        <dbReference type="ARBA" id="ARBA00022833"/>
    </source>
</evidence>
<reference evidence="11" key="1">
    <citation type="submission" date="2020-08" db="EMBL/GenBank/DDBJ databases">
        <title>Multicomponent nature underlies the extraordinary mechanical properties of spider dragline silk.</title>
        <authorList>
            <person name="Kono N."/>
            <person name="Nakamura H."/>
            <person name="Mori M."/>
            <person name="Yoshida Y."/>
            <person name="Ohtoshi R."/>
            <person name="Malay A.D."/>
            <person name="Moran D.A.P."/>
            <person name="Tomita M."/>
            <person name="Numata K."/>
            <person name="Arakawa K."/>
        </authorList>
    </citation>
    <scope>NUCLEOTIDE SEQUENCE</scope>
</reference>
<dbReference type="FunFam" id="3.30.160.60:FF:001500">
    <property type="entry name" value="Zinc finger protein 292"/>
    <property type="match status" value="1"/>
</dbReference>
<dbReference type="InterPro" id="IPR036236">
    <property type="entry name" value="Znf_C2H2_sf"/>
</dbReference>
<dbReference type="SMART" id="SM00355">
    <property type="entry name" value="ZnF_C2H2"/>
    <property type="match status" value="9"/>
</dbReference>
<keyword evidence="3" id="KW-0677">Repeat</keyword>
<keyword evidence="12" id="KW-1185">Reference proteome</keyword>
<evidence type="ECO:0000256" key="3">
    <source>
        <dbReference type="ARBA" id="ARBA00022737"/>
    </source>
</evidence>
<feature type="domain" description="C2H2-type" evidence="10">
    <location>
        <begin position="100"/>
        <end position="127"/>
    </location>
</feature>
<proteinExistence type="predicted"/>
<gene>
    <name evidence="11" type="primary">NCL1_56047</name>
    <name evidence="11" type="ORF">TNIN_108621</name>
</gene>
<dbReference type="PANTHER" id="PTHR46179:SF20">
    <property type="entry name" value="TRANSCRIPTION FACTOR 3A PROTEIN-RELATED"/>
    <property type="match status" value="1"/>
</dbReference>
<feature type="domain" description="C2H2-type" evidence="10">
    <location>
        <begin position="38"/>
        <end position="62"/>
    </location>
</feature>
<dbReference type="PROSITE" id="PS00028">
    <property type="entry name" value="ZINC_FINGER_C2H2_1"/>
    <property type="match status" value="9"/>
</dbReference>
<dbReference type="GO" id="GO:0008270">
    <property type="term" value="F:zinc ion binding"/>
    <property type="evidence" value="ECO:0007669"/>
    <property type="project" value="UniProtKB-KW"/>
</dbReference>
<dbReference type="InterPro" id="IPR051061">
    <property type="entry name" value="Zinc_finger_trans_reg"/>
</dbReference>
<feature type="domain" description="C2H2-type" evidence="10">
    <location>
        <begin position="155"/>
        <end position="185"/>
    </location>
</feature>
<dbReference type="GO" id="GO:0005634">
    <property type="term" value="C:nucleus"/>
    <property type="evidence" value="ECO:0007669"/>
    <property type="project" value="UniProtKB-SubCell"/>
</dbReference>
<evidence type="ECO:0000256" key="9">
    <source>
        <dbReference type="SAM" id="MobiDB-lite"/>
    </source>
</evidence>
<dbReference type="Pfam" id="PF00096">
    <property type="entry name" value="zf-C2H2"/>
    <property type="match status" value="4"/>
</dbReference>
<dbReference type="PROSITE" id="PS50157">
    <property type="entry name" value="ZINC_FINGER_C2H2_2"/>
    <property type="match status" value="9"/>
</dbReference>
<dbReference type="Gene3D" id="3.30.160.60">
    <property type="entry name" value="Classic Zinc Finger"/>
    <property type="match status" value="6"/>
</dbReference>
<feature type="domain" description="C2H2-type" evidence="10">
    <location>
        <begin position="243"/>
        <end position="272"/>
    </location>
</feature>
<dbReference type="Pfam" id="PF22110">
    <property type="entry name" value="TFIIIA_zf-C2H2"/>
    <property type="match status" value="1"/>
</dbReference>
<protein>
    <recommendedName>
        <fullName evidence="10">C2H2-type domain-containing protein</fullName>
    </recommendedName>
</protein>
<keyword evidence="4 8" id="KW-0863">Zinc-finger</keyword>
<dbReference type="OrthoDB" id="6431597at2759"/>
<evidence type="ECO:0000259" key="10">
    <source>
        <dbReference type="PROSITE" id="PS50157"/>
    </source>
</evidence>
<keyword evidence="7" id="KW-0539">Nucleus</keyword>
<feature type="compositionally biased region" description="Basic residues" evidence="9">
    <location>
        <begin position="268"/>
        <end position="283"/>
    </location>
</feature>
<dbReference type="SUPFAM" id="SSF57667">
    <property type="entry name" value="beta-beta-alpha zinc fingers"/>
    <property type="match status" value="4"/>
</dbReference>
<dbReference type="Proteomes" id="UP000886998">
    <property type="component" value="Unassembled WGS sequence"/>
</dbReference>
<evidence type="ECO:0000256" key="1">
    <source>
        <dbReference type="ARBA" id="ARBA00004123"/>
    </source>
</evidence>
<feature type="domain" description="C2H2-type" evidence="10">
    <location>
        <begin position="66"/>
        <end position="96"/>
    </location>
</feature>
<comment type="caution">
    <text evidence="11">The sequence shown here is derived from an EMBL/GenBank/DDBJ whole genome shotgun (WGS) entry which is preliminary data.</text>
</comment>
<evidence type="ECO:0000256" key="6">
    <source>
        <dbReference type="ARBA" id="ARBA00022884"/>
    </source>
</evidence>